<evidence type="ECO:0008006" key="2">
    <source>
        <dbReference type="Google" id="ProtNLM"/>
    </source>
</evidence>
<name>A0A6C0JRF1_9ZZZZ</name>
<dbReference type="EMBL" id="MN740694">
    <property type="protein sequence ID" value="QHU07933.1"/>
    <property type="molecule type" value="Genomic_DNA"/>
</dbReference>
<organism evidence="1">
    <name type="scientific">viral metagenome</name>
    <dbReference type="NCBI Taxonomy" id="1070528"/>
    <lineage>
        <taxon>unclassified sequences</taxon>
        <taxon>metagenomes</taxon>
        <taxon>organismal metagenomes</taxon>
    </lineage>
</organism>
<reference evidence="1" key="1">
    <citation type="journal article" date="2020" name="Nature">
        <title>Giant virus diversity and host interactions through global metagenomics.</title>
        <authorList>
            <person name="Schulz F."/>
            <person name="Roux S."/>
            <person name="Paez-Espino D."/>
            <person name="Jungbluth S."/>
            <person name="Walsh D.A."/>
            <person name="Denef V.J."/>
            <person name="McMahon K.D."/>
            <person name="Konstantinidis K.T."/>
            <person name="Eloe-Fadrosh E.A."/>
            <person name="Kyrpides N.C."/>
            <person name="Woyke T."/>
        </authorList>
    </citation>
    <scope>NUCLEOTIDE SEQUENCE</scope>
    <source>
        <strain evidence="1">GVMAG-S-1062768-28</strain>
    </source>
</reference>
<dbReference type="AlphaFoldDB" id="A0A6C0JRF1"/>
<accession>A0A6C0JRF1</accession>
<evidence type="ECO:0000313" key="1">
    <source>
        <dbReference type="EMBL" id="QHU07933.1"/>
    </source>
</evidence>
<protein>
    <recommendedName>
        <fullName evidence="2">Ankyrin repeat protein</fullName>
    </recommendedName>
</protein>
<dbReference type="InterPro" id="IPR036770">
    <property type="entry name" value="Ankyrin_rpt-contain_sf"/>
</dbReference>
<proteinExistence type="predicted"/>
<sequence>MPSPLIVAINRGDLDGVRRALADPNVDPAANENRALILAVRNTHDAEDAKIVQLLLADPRVDPTARDNDAMDDATRATYRFYALKALVEDGRANPASATDPHFIAEKRYSVYGDDVVTVFDILLQDPRFTNGIEIEPFLEDLIDNPNLQLLEHFLSISIDSRDIGHAITYAIRTNKPKAIDLILNNSRLNMVQDGNAILATAVDYSNADLVEKLLQDPRVDPTDMDINENILAVAYEPSYPTSDITRNKIIKMLLNDPRIKKIPHVIKRKYIQKDAKRISDVAMALRGSGLPAYMVNEIIDWDMNNKTVGLSAFDTNAIIAHITPIIEGPASTVAARSYPLVRKTGRSKSSKFMKASESVAFNDADE</sequence>
<dbReference type="Gene3D" id="1.25.40.20">
    <property type="entry name" value="Ankyrin repeat-containing domain"/>
    <property type="match status" value="1"/>
</dbReference>